<dbReference type="Pfam" id="PF13529">
    <property type="entry name" value="Peptidase_C39_2"/>
    <property type="match status" value="1"/>
</dbReference>
<feature type="domain" description="Peptidase C39" evidence="2">
    <location>
        <begin position="40"/>
        <end position="173"/>
    </location>
</feature>
<dbReference type="Proteomes" id="UP000632222">
    <property type="component" value="Unassembled WGS sequence"/>
</dbReference>
<dbReference type="EMBL" id="BMOD01000006">
    <property type="protein sequence ID" value="GGJ33709.1"/>
    <property type="molecule type" value="Genomic_DNA"/>
</dbReference>
<name>A0ABQ2D0X9_9DEIO</name>
<reference evidence="4" key="1">
    <citation type="journal article" date="2019" name="Int. J. Syst. Evol. Microbiol.">
        <title>The Global Catalogue of Microorganisms (GCM) 10K type strain sequencing project: providing services to taxonomists for standard genome sequencing and annotation.</title>
        <authorList>
            <consortium name="The Broad Institute Genomics Platform"/>
            <consortium name="The Broad Institute Genome Sequencing Center for Infectious Disease"/>
            <person name="Wu L."/>
            <person name="Ma J."/>
        </authorList>
    </citation>
    <scope>NUCLEOTIDE SEQUENCE [LARGE SCALE GENOMIC DNA]</scope>
    <source>
        <strain evidence="4">JCM 14370</strain>
    </source>
</reference>
<gene>
    <name evidence="3" type="ORF">GCM10008938_19960</name>
</gene>
<protein>
    <recommendedName>
        <fullName evidence="2">Peptidase C39 domain-containing protein</fullName>
    </recommendedName>
</protein>
<accession>A0ABQ2D0X9</accession>
<organism evidence="3 4">
    <name type="scientific">Deinococcus roseus</name>
    <dbReference type="NCBI Taxonomy" id="392414"/>
    <lineage>
        <taxon>Bacteria</taxon>
        <taxon>Thermotogati</taxon>
        <taxon>Deinococcota</taxon>
        <taxon>Deinococci</taxon>
        <taxon>Deinococcales</taxon>
        <taxon>Deinococcaceae</taxon>
        <taxon>Deinococcus</taxon>
    </lineage>
</organism>
<keyword evidence="1" id="KW-0732">Signal</keyword>
<dbReference type="InterPro" id="IPR039564">
    <property type="entry name" value="Peptidase_C39-like"/>
</dbReference>
<dbReference type="PROSITE" id="PS50990">
    <property type="entry name" value="PEPTIDASE_C39"/>
    <property type="match status" value="1"/>
</dbReference>
<sequence>MQRFLLLLLLLVLPMATAKSEATQTPNNQAVLLKGFSWSRQTYNNCGPQALSSVLSYYGVQVNQAKISQSLKACPTCYMRADVIDPYVKTFGLRAQRFQNGALGHLKVLVRGGFPVMVLQYLKKPGEVPHFRIVTGFDETQKLFYINDPYYAPNATISYQDFETLWGDLYSREFIVVYPEVQKSKLGKLLGVRL</sequence>
<evidence type="ECO:0000313" key="4">
    <source>
        <dbReference type="Proteomes" id="UP000632222"/>
    </source>
</evidence>
<keyword evidence="4" id="KW-1185">Reference proteome</keyword>
<dbReference type="RefSeq" id="WP_189002549.1">
    <property type="nucleotide sequence ID" value="NZ_BMOD01000006.1"/>
</dbReference>
<feature type="signal peptide" evidence="1">
    <location>
        <begin position="1"/>
        <end position="18"/>
    </location>
</feature>
<dbReference type="InterPro" id="IPR005074">
    <property type="entry name" value="Peptidase_C39"/>
</dbReference>
<evidence type="ECO:0000259" key="2">
    <source>
        <dbReference type="PROSITE" id="PS50990"/>
    </source>
</evidence>
<evidence type="ECO:0000256" key="1">
    <source>
        <dbReference type="SAM" id="SignalP"/>
    </source>
</evidence>
<evidence type="ECO:0000313" key="3">
    <source>
        <dbReference type="EMBL" id="GGJ33709.1"/>
    </source>
</evidence>
<dbReference type="Gene3D" id="3.90.70.10">
    <property type="entry name" value="Cysteine proteinases"/>
    <property type="match status" value="1"/>
</dbReference>
<feature type="chain" id="PRO_5046772200" description="Peptidase C39 domain-containing protein" evidence="1">
    <location>
        <begin position="19"/>
        <end position="194"/>
    </location>
</feature>
<proteinExistence type="predicted"/>
<comment type="caution">
    <text evidence="3">The sequence shown here is derived from an EMBL/GenBank/DDBJ whole genome shotgun (WGS) entry which is preliminary data.</text>
</comment>